<dbReference type="EMBL" id="JAEVLS010000001">
    <property type="protein sequence ID" value="MBM0103379.1"/>
    <property type="molecule type" value="Genomic_DNA"/>
</dbReference>
<feature type="transmembrane region" description="Helical" evidence="1">
    <location>
        <begin position="126"/>
        <end position="148"/>
    </location>
</feature>
<evidence type="ECO:0008006" key="5">
    <source>
        <dbReference type="Google" id="ProtNLM"/>
    </source>
</evidence>
<keyword evidence="1" id="KW-0812">Transmembrane</keyword>
<evidence type="ECO:0000313" key="4">
    <source>
        <dbReference type="Proteomes" id="UP000661077"/>
    </source>
</evidence>
<proteinExistence type="predicted"/>
<feature type="signal peptide" evidence="2">
    <location>
        <begin position="1"/>
        <end position="21"/>
    </location>
</feature>
<keyword evidence="1" id="KW-0472">Membrane</keyword>
<comment type="caution">
    <text evidence="3">The sequence shown here is derived from an EMBL/GenBank/DDBJ whole genome shotgun (WGS) entry which is preliminary data.</text>
</comment>
<evidence type="ECO:0000256" key="2">
    <source>
        <dbReference type="SAM" id="SignalP"/>
    </source>
</evidence>
<reference evidence="3 4" key="1">
    <citation type="journal article" date="2021" name="Int. J. Syst. Evol. Microbiol.">
        <title>Steroidobacter gossypii sp. nov., isolated from soil of cotton cropping field.</title>
        <authorList>
            <person name="Huang R."/>
            <person name="Yang S."/>
            <person name="Zhen C."/>
            <person name="Liu W."/>
        </authorList>
    </citation>
    <scope>NUCLEOTIDE SEQUENCE [LARGE SCALE GENOMIC DNA]</scope>
    <source>
        <strain evidence="3 4">S1-65</strain>
    </source>
</reference>
<keyword evidence="4" id="KW-1185">Reference proteome</keyword>
<organism evidence="3 4">
    <name type="scientific">Steroidobacter gossypii</name>
    <dbReference type="NCBI Taxonomy" id="2805490"/>
    <lineage>
        <taxon>Bacteria</taxon>
        <taxon>Pseudomonadati</taxon>
        <taxon>Pseudomonadota</taxon>
        <taxon>Gammaproteobacteria</taxon>
        <taxon>Steroidobacterales</taxon>
        <taxon>Steroidobacteraceae</taxon>
        <taxon>Steroidobacter</taxon>
    </lineage>
</organism>
<name>A0ABS1WQX5_9GAMM</name>
<gene>
    <name evidence="3" type="ORF">JM946_01420</name>
</gene>
<protein>
    <recommendedName>
        <fullName evidence="5">DUF2938 domain-containing protein</fullName>
    </recommendedName>
</protein>
<keyword evidence="2" id="KW-0732">Signal</keyword>
<evidence type="ECO:0000256" key="1">
    <source>
        <dbReference type="SAM" id="Phobius"/>
    </source>
</evidence>
<keyword evidence="1" id="KW-1133">Transmembrane helix</keyword>
<sequence>MMKRLASDAVVTGSAASVASAAALMVCSAAHEGSAAGGLNGPSQWLWGEAEAYTREATLRHTATGYAIHHATSMFWGVMHEAIFGGRRHKPAIQHCAEAAVSATTAYFVDYYLTPPRLRPGFEKHVSAKGMVAVYAAFAAGIAITAIARDSRRRR</sequence>
<evidence type="ECO:0000313" key="3">
    <source>
        <dbReference type="EMBL" id="MBM0103379.1"/>
    </source>
</evidence>
<dbReference type="Proteomes" id="UP000661077">
    <property type="component" value="Unassembled WGS sequence"/>
</dbReference>
<feature type="chain" id="PRO_5045794646" description="DUF2938 domain-containing protein" evidence="2">
    <location>
        <begin position="22"/>
        <end position="155"/>
    </location>
</feature>
<accession>A0ABS1WQX5</accession>